<accession>A0ABY9EFW4</accession>
<organism evidence="2 3">
    <name type="scientific">Microbulbifer spongiae</name>
    <dbReference type="NCBI Taxonomy" id="2944933"/>
    <lineage>
        <taxon>Bacteria</taxon>
        <taxon>Pseudomonadati</taxon>
        <taxon>Pseudomonadota</taxon>
        <taxon>Gammaproteobacteria</taxon>
        <taxon>Cellvibrionales</taxon>
        <taxon>Microbulbiferaceae</taxon>
        <taxon>Microbulbifer</taxon>
    </lineage>
</organism>
<protein>
    <submittedName>
        <fullName evidence="2">Alpha/beta hydrolase</fullName>
    </submittedName>
</protein>
<keyword evidence="2" id="KW-0378">Hydrolase</keyword>
<dbReference type="Pfam" id="PF20408">
    <property type="entry name" value="Abhydrolase_11"/>
    <property type="match status" value="1"/>
</dbReference>
<keyword evidence="3" id="KW-1185">Reference proteome</keyword>
<proteinExistence type="predicted"/>
<dbReference type="InterPro" id="IPR029058">
    <property type="entry name" value="AB_hydrolase_fold"/>
</dbReference>
<evidence type="ECO:0000259" key="1">
    <source>
        <dbReference type="Pfam" id="PF20408"/>
    </source>
</evidence>
<sequence>MSEYLINRPKAPRARFLCAHGAGAPMDSRFMQVLAQGLCALGIEVIRFEFPYMAQRRTGGSRRPPNTMPQLLHCFGAQIARQLDDLPLYIGGKSMGGRVASLIADESFEKGLIAGLVCLGYPFHPRGKPEKLRTQHLAGISCPMLIVQGDRDPLGSCAEVAGYELSHAVEIAWLEDGDHDFKPRRASGLTQARHWQSAQAVVAQFMLRSRGSQATASCIGGPGARR</sequence>
<name>A0ABY9EFW4_9GAMM</name>
<dbReference type="Gene3D" id="3.40.50.1820">
    <property type="entry name" value="alpha/beta hydrolase"/>
    <property type="match status" value="1"/>
</dbReference>
<evidence type="ECO:0000313" key="3">
    <source>
        <dbReference type="Proteomes" id="UP001321520"/>
    </source>
</evidence>
<evidence type="ECO:0000313" key="2">
    <source>
        <dbReference type="EMBL" id="WKD50926.1"/>
    </source>
</evidence>
<reference evidence="2 3" key="1">
    <citation type="submission" date="2022-05" db="EMBL/GenBank/DDBJ databases">
        <title>Microbulbifer sp. nov., isolated from sponge.</title>
        <authorList>
            <person name="Gao L."/>
        </authorList>
    </citation>
    <scope>NUCLEOTIDE SEQUENCE [LARGE SCALE GENOMIC DNA]</scope>
    <source>
        <strain evidence="2 3">MI-G</strain>
    </source>
</reference>
<dbReference type="PANTHER" id="PTHR13136:SF11">
    <property type="entry name" value="TESTIS-EXPRESSED PROTEIN 30"/>
    <property type="match status" value="1"/>
</dbReference>
<feature type="domain" description="KANL3/Tex30 alpha/beta hydrolase-like" evidence="1">
    <location>
        <begin position="13"/>
        <end position="206"/>
    </location>
</feature>
<dbReference type="PANTHER" id="PTHR13136">
    <property type="entry name" value="TESTIS DEVELOPMENT PROTEIN PRTD"/>
    <property type="match status" value="1"/>
</dbReference>
<dbReference type="GO" id="GO:0016787">
    <property type="term" value="F:hydrolase activity"/>
    <property type="evidence" value="ECO:0007669"/>
    <property type="project" value="UniProtKB-KW"/>
</dbReference>
<dbReference type="Proteomes" id="UP001321520">
    <property type="component" value="Chromosome"/>
</dbReference>
<dbReference type="InterPro" id="IPR046879">
    <property type="entry name" value="KANL3/Tex30_Abhydrolase"/>
</dbReference>
<dbReference type="RefSeq" id="WP_301417694.1">
    <property type="nucleotide sequence ID" value="NZ_CP098023.1"/>
</dbReference>
<dbReference type="SUPFAM" id="SSF53474">
    <property type="entry name" value="alpha/beta-Hydrolases"/>
    <property type="match status" value="1"/>
</dbReference>
<dbReference type="InterPro" id="IPR026555">
    <property type="entry name" value="NSL3/Tex30"/>
</dbReference>
<dbReference type="EMBL" id="CP098023">
    <property type="protein sequence ID" value="WKD50926.1"/>
    <property type="molecule type" value="Genomic_DNA"/>
</dbReference>
<gene>
    <name evidence="2" type="ORF">M8T91_05730</name>
</gene>